<keyword evidence="5 12" id="KW-0812">Transmembrane</keyword>
<dbReference type="InterPro" id="IPR001128">
    <property type="entry name" value="Cyt_P450"/>
</dbReference>
<comment type="subcellular location">
    <subcellularLocation>
        <location evidence="2">Membrane</location>
    </subcellularLocation>
</comment>
<evidence type="ECO:0000256" key="8">
    <source>
        <dbReference type="ARBA" id="ARBA00023002"/>
    </source>
</evidence>
<evidence type="ECO:0000256" key="2">
    <source>
        <dbReference type="ARBA" id="ARBA00004370"/>
    </source>
</evidence>
<reference evidence="13 14" key="1">
    <citation type="submission" date="2024-09" db="EMBL/GenBank/DDBJ databases">
        <title>Itraconazole resistance in Madurella fahalii resulting from another homologue of gene encoding cytochrome P450 14-alpha sterol demethylase (CYP51).</title>
        <authorList>
            <person name="Yoshioka I."/>
            <person name="Fahal A.H."/>
            <person name="Kaneko S."/>
            <person name="Yaguchi T."/>
        </authorList>
    </citation>
    <scope>NUCLEOTIDE SEQUENCE [LARGE SCALE GENOMIC DNA]</scope>
    <source>
        <strain evidence="13 14">IFM 68171</strain>
    </source>
</reference>
<dbReference type="InterPro" id="IPR036396">
    <property type="entry name" value="Cyt_P450_sf"/>
</dbReference>
<comment type="similarity">
    <text evidence="3">Belongs to the cytochrome P450 family.</text>
</comment>
<evidence type="ECO:0000256" key="9">
    <source>
        <dbReference type="ARBA" id="ARBA00023004"/>
    </source>
</evidence>
<protein>
    <recommendedName>
        <fullName evidence="15">Cytochrome P450</fullName>
    </recommendedName>
</protein>
<keyword evidence="9" id="KW-0408">Iron</keyword>
<evidence type="ECO:0008006" key="15">
    <source>
        <dbReference type="Google" id="ProtNLM"/>
    </source>
</evidence>
<evidence type="ECO:0000256" key="12">
    <source>
        <dbReference type="SAM" id="Phobius"/>
    </source>
</evidence>
<evidence type="ECO:0000256" key="3">
    <source>
        <dbReference type="ARBA" id="ARBA00010617"/>
    </source>
</evidence>
<dbReference type="CDD" id="cd11041">
    <property type="entry name" value="CYP503A1-like"/>
    <property type="match status" value="1"/>
</dbReference>
<sequence length="540" mass="60656">MSTMNKTATTEALGPQLTWLTASSLQVSPMATVVIAGALALLCLQAYMSGNKLLVQLGFGLNSIPRLVASRLRAWAYLINGITIIQDGFEKSNGEPYQVLAPDGRYVFVASPKYIKELDSAPDTVLSLQAAAKQMLQPMYTMHAFNWFDRRGTEGVGFVKALRTMLTNNLPAILPDLSAIIRARFEELHESHPKVNGVTQSPVYTMIVKLVVLSNAVSFFGKELAKDEVFMESALSYIEETLICAEIVRLLPKFMAPIIGRVIGRRLKSQVVVYNTLLPVAEQRCLERDMRNLGQKVPYHADCIQWIMETSPRAKPWTPMRIVHELMAIWFGSVHALSTTITFAIHDLCLHPEYVEPLRQELLADYADFEKTGLGLPLLDSFIKESARITPVEAQSTRRSALRPFTLSDGTKLNVGDWACTPVKAIMHNPEFYPEPLQFNGFRFADPEVVKAAGGNFKTPQPKPSKLTDCDNTYYHVWGTGRMACPGRFYATAVMKVILGQIIMNYRCELLNKDDSRWLTWRSTMLPKHSTKVVFTRRQD</sequence>
<feature type="transmembrane region" description="Helical" evidence="12">
    <location>
        <begin position="27"/>
        <end position="47"/>
    </location>
</feature>
<dbReference type="Gene3D" id="1.10.630.10">
    <property type="entry name" value="Cytochrome P450"/>
    <property type="match status" value="1"/>
</dbReference>
<evidence type="ECO:0000256" key="10">
    <source>
        <dbReference type="ARBA" id="ARBA00023033"/>
    </source>
</evidence>
<keyword evidence="10" id="KW-0503">Monooxygenase</keyword>
<dbReference type="PANTHER" id="PTHR46206">
    <property type="entry name" value="CYTOCHROME P450"/>
    <property type="match status" value="1"/>
</dbReference>
<keyword evidence="14" id="KW-1185">Reference proteome</keyword>
<evidence type="ECO:0000313" key="13">
    <source>
        <dbReference type="EMBL" id="GAB1320335.1"/>
    </source>
</evidence>
<proteinExistence type="inferred from homology"/>
<dbReference type="InterPro" id="IPR002403">
    <property type="entry name" value="Cyt_P450_E_grp-IV"/>
</dbReference>
<dbReference type="PANTHER" id="PTHR46206:SF5">
    <property type="entry name" value="P450, PUTATIVE (EUROFUNG)-RELATED"/>
    <property type="match status" value="1"/>
</dbReference>
<keyword evidence="6" id="KW-0479">Metal-binding</keyword>
<evidence type="ECO:0000256" key="11">
    <source>
        <dbReference type="ARBA" id="ARBA00023136"/>
    </source>
</evidence>
<keyword evidence="8" id="KW-0560">Oxidoreductase</keyword>
<name>A0ABQ0GRI6_9PEZI</name>
<dbReference type="RefSeq" id="XP_070922065.1">
    <property type="nucleotide sequence ID" value="XM_071065964.1"/>
</dbReference>
<dbReference type="SUPFAM" id="SSF48264">
    <property type="entry name" value="Cytochrome P450"/>
    <property type="match status" value="1"/>
</dbReference>
<keyword evidence="4" id="KW-0349">Heme</keyword>
<evidence type="ECO:0000256" key="5">
    <source>
        <dbReference type="ARBA" id="ARBA00022692"/>
    </source>
</evidence>
<dbReference type="EMBL" id="BAAFSV010000006">
    <property type="protein sequence ID" value="GAB1320335.1"/>
    <property type="molecule type" value="Genomic_DNA"/>
</dbReference>
<evidence type="ECO:0000256" key="1">
    <source>
        <dbReference type="ARBA" id="ARBA00001971"/>
    </source>
</evidence>
<gene>
    <name evidence="13" type="ORF">MFIFM68171_10545</name>
</gene>
<accession>A0ABQ0GRI6</accession>
<dbReference type="GeneID" id="98181287"/>
<evidence type="ECO:0000256" key="4">
    <source>
        <dbReference type="ARBA" id="ARBA00022617"/>
    </source>
</evidence>
<dbReference type="PRINTS" id="PR00465">
    <property type="entry name" value="EP450IV"/>
</dbReference>
<keyword evidence="7 12" id="KW-1133">Transmembrane helix</keyword>
<dbReference type="Proteomes" id="UP001628179">
    <property type="component" value="Unassembled WGS sequence"/>
</dbReference>
<organism evidence="13 14">
    <name type="scientific">Madurella fahalii</name>
    <dbReference type="NCBI Taxonomy" id="1157608"/>
    <lineage>
        <taxon>Eukaryota</taxon>
        <taxon>Fungi</taxon>
        <taxon>Dikarya</taxon>
        <taxon>Ascomycota</taxon>
        <taxon>Pezizomycotina</taxon>
        <taxon>Sordariomycetes</taxon>
        <taxon>Sordariomycetidae</taxon>
        <taxon>Sordariales</taxon>
        <taxon>Sordariales incertae sedis</taxon>
        <taxon>Madurella</taxon>
    </lineage>
</organism>
<evidence type="ECO:0000256" key="6">
    <source>
        <dbReference type="ARBA" id="ARBA00022723"/>
    </source>
</evidence>
<evidence type="ECO:0000313" key="14">
    <source>
        <dbReference type="Proteomes" id="UP001628179"/>
    </source>
</evidence>
<comment type="cofactor">
    <cofactor evidence="1">
        <name>heme</name>
        <dbReference type="ChEBI" id="CHEBI:30413"/>
    </cofactor>
</comment>
<keyword evidence="11 12" id="KW-0472">Membrane</keyword>
<evidence type="ECO:0000256" key="7">
    <source>
        <dbReference type="ARBA" id="ARBA00022989"/>
    </source>
</evidence>
<comment type="caution">
    <text evidence="13">The sequence shown here is derived from an EMBL/GenBank/DDBJ whole genome shotgun (WGS) entry which is preliminary data.</text>
</comment>
<dbReference type="Pfam" id="PF00067">
    <property type="entry name" value="p450"/>
    <property type="match status" value="1"/>
</dbReference>